<dbReference type="GO" id="GO:0016342">
    <property type="term" value="C:catenin complex"/>
    <property type="evidence" value="ECO:0007669"/>
    <property type="project" value="TreeGrafter"/>
</dbReference>
<accession>A0A0N5AZF9</accession>
<dbReference type="GO" id="GO:0007156">
    <property type="term" value="P:homophilic cell adhesion via plasma membrane adhesion molecules"/>
    <property type="evidence" value="ECO:0007669"/>
    <property type="project" value="InterPro"/>
</dbReference>
<dbReference type="InterPro" id="IPR002126">
    <property type="entry name" value="Cadherin-like_dom"/>
</dbReference>
<sequence length="1037" mass="115679">MTTEASERLGTSKAYGQKNLMKNSPKFKQPLWAFTLQERSYPEGVLILEATDLDSLNLTYSLANDYGVFHIDRNYGVLSVTAPEDLLIERLGEHINLTAIVSDEINNTDSAVVIITLEHKSNERLNPPIFNQTIYAFAARPGVKYVGQVSAEYSHGKITYHLSEGGAKAFSVNPSDGVIYYEGPLEKNAHNYTLKVEFPLANNIMAVDNSVPPRVDVTTVQVLIAGLESSPPRFITSDGIVITVEKDLSPEIFLYEFIAEDEDANAELHYTIDLVTVTDEIGSYVSDSVNYLEHFSFQNNGINNGRLQLSKSFRNTTVASVHLKIMVSDIKHRLEPGDELNFIINLMEPVQNISESELLQFPALSKKIVVSEDISIGSYIYTVNVKPYVVKSAKKYHIMYKLSEGQRYFSINSVTGVLTTIANLHFLPAVNVTILATLVETQRITSTTLQVIIIPSQRKRLPKFIADNFKFTIVENAPAGTVINSTAVTAENGDVLYSVEGKDSEFLTIDKEGVLHISHEVDREGRKQLAAFVRASRSKHLFSLVPVIINVDDEDDTAPLFTNRSYVASVMENSPVDTFILHTQAIDNDNSELSFSLMMNSGSEKLASVLRIDNTGTISNVEPLLGYSGEYQFAVTARDQSHSGASANVFLTIIPYTRCHPQFLPHIRDVFVMEENRPPSSLVAQLNAKVPNNSCLLYYSLLSGQEFVNNDGIFSINNISGEVVTNDSFDYEVQDRYDLMAVVHSGNSYEQLDFEVRVVDLNDNLIEIIDKELHFKIFEDENPEKKIGQIRAYDKDFGDKVYYHLVGESKIFDVGLTDGIITLISKVDREIRESYLLEVYVSNKETVEDTDLPDNTNTAFVHIEIIDVDDSGPIFEREVYLAAVKHDALAGTKLLTVKASDPDKNSTTNSVFYRIDEVTYKNAGKARQLSGFVIIDEKTGQISLGRSPREFDNAVFECKIVSADSPALSAHFAYAQLQLRYLKTDDQFQLNSFRAQFIVINETAAQVLDANEAVDLIDKNARSAAVDNKLKLFTSSV</sequence>
<feature type="domain" description="Cadherin" evidence="6">
    <location>
        <begin position="28"/>
        <end position="130"/>
    </location>
</feature>
<dbReference type="SUPFAM" id="SSF49313">
    <property type="entry name" value="Cadherin-like"/>
    <property type="match status" value="8"/>
</dbReference>
<dbReference type="GO" id="GO:0031175">
    <property type="term" value="P:neuron projection development"/>
    <property type="evidence" value="ECO:0007669"/>
    <property type="project" value="TreeGrafter"/>
</dbReference>
<dbReference type="PANTHER" id="PTHR24027:SF442">
    <property type="entry name" value="PROTOCADHERIN-15 ISOFORM X1"/>
    <property type="match status" value="1"/>
</dbReference>
<dbReference type="PANTHER" id="PTHR24027">
    <property type="entry name" value="CADHERIN-23"/>
    <property type="match status" value="1"/>
</dbReference>
<feature type="domain" description="Cadherin" evidence="6">
    <location>
        <begin position="673"/>
        <end position="769"/>
    </location>
</feature>
<dbReference type="Gene3D" id="2.60.40.60">
    <property type="entry name" value="Cadherins"/>
    <property type="match status" value="8"/>
</dbReference>
<dbReference type="Pfam" id="PF00028">
    <property type="entry name" value="Cadherin"/>
    <property type="match status" value="3"/>
</dbReference>
<dbReference type="STRING" id="451379.A0A0N5AZF9"/>
<dbReference type="AlphaFoldDB" id="A0A0N5AZF9"/>
<keyword evidence="3 5" id="KW-0106">Calcium</keyword>
<dbReference type="GO" id="GO:0045296">
    <property type="term" value="F:cadherin binding"/>
    <property type="evidence" value="ECO:0007669"/>
    <property type="project" value="TreeGrafter"/>
</dbReference>
<dbReference type="GO" id="GO:0008013">
    <property type="term" value="F:beta-catenin binding"/>
    <property type="evidence" value="ECO:0007669"/>
    <property type="project" value="TreeGrafter"/>
</dbReference>
<proteinExistence type="predicted"/>
<reference evidence="8" key="1">
    <citation type="submission" date="2017-02" db="UniProtKB">
        <authorList>
            <consortium name="WormBaseParasite"/>
        </authorList>
    </citation>
    <scope>IDENTIFICATION</scope>
</reference>
<evidence type="ECO:0000313" key="8">
    <source>
        <dbReference type="WBParaSite" id="SMUV_0001038401-mRNA-1"/>
    </source>
</evidence>
<dbReference type="SMART" id="SM00112">
    <property type="entry name" value="CA"/>
    <property type="match status" value="5"/>
</dbReference>
<evidence type="ECO:0000256" key="2">
    <source>
        <dbReference type="ARBA" id="ARBA00022737"/>
    </source>
</evidence>
<feature type="domain" description="Cadherin" evidence="6">
    <location>
        <begin position="769"/>
        <end position="875"/>
    </location>
</feature>
<feature type="domain" description="Cadherin" evidence="6">
    <location>
        <begin position="876"/>
        <end position="993"/>
    </location>
</feature>
<dbReference type="PRINTS" id="PR00205">
    <property type="entry name" value="CADHERIN"/>
</dbReference>
<evidence type="ECO:0000256" key="5">
    <source>
        <dbReference type="PROSITE-ProRule" id="PRU00043"/>
    </source>
</evidence>
<feature type="domain" description="Cadherin" evidence="6">
    <location>
        <begin position="154"/>
        <end position="234"/>
    </location>
</feature>
<name>A0A0N5AZF9_9BILA</name>
<feature type="domain" description="Cadherin" evidence="6">
    <location>
        <begin position="562"/>
        <end position="663"/>
    </location>
</feature>
<evidence type="ECO:0000313" key="7">
    <source>
        <dbReference type="Proteomes" id="UP000046393"/>
    </source>
</evidence>
<dbReference type="GO" id="GO:0005509">
    <property type="term" value="F:calcium ion binding"/>
    <property type="evidence" value="ECO:0007669"/>
    <property type="project" value="UniProtKB-UniRule"/>
</dbReference>
<dbReference type="PROSITE" id="PS50268">
    <property type="entry name" value="CADHERIN_2"/>
    <property type="match status" value="8"/>
</dbReference>
<evidence type="ECO:0000256" key="3">
    <source>
        <dbReference type="ARBA" id="ARBA00022837"/>
    </source>
</evidence>
<dbReference type="Proteomes" id="UP000046393">
    <property type="component" value="Unplaced"/>
</dbReference>
<protein>
    <submittedName>
        <fullName evidence="8">Cadherin domain-containing protein</fullName>
    </submittedName>
</protein>
<dbReference type="InterPro" id="IPR015919">
    <property type="entry name" value="Cadherin-like_sf"/>
</dbReference>
<keyword evidence="2" id="KW-0677">Repeat</keyword>
<evidence type="ECO:0000256" key="1">
    <source>
        <dbReference type="ARBA" id="ARBA00004370"/>
    </source>
</evidence>
<dbReference type="GO" id="GO:0016477">
    <property type="term" value="P:cell migration"/>
    <property type="evidence" value="ECO:0007669"/>
    <property type="project" value="TreeGrafter"/>
</dbReference>
<feature type="domain" description="Cadherin" evidence="6">
    <location>
        <begin position="465"/>
        <end position="561"/>
    </location>
</feature>
<comment type="subcellular location">
    <subcellularLocation>
        <location evidence="1">Membrane</location>
    </subcellularLocation>
</comment>
<keyword evidence="7" id="KW-1185">Reference proteome</keyword>
<feature type="domain" description="Cadherin" evidence="6">
    <location>
        <begin position="362"/>
        <end position="464"/>
    </location>
</feature>
<dbReference type="CDD" id="cd11304">
    <property type="entry name" value="Cadherin_repeat"/>
    <property type="match status" value="8"/>
</dbReference>
<dbReference type="InterPro" id="IPR039808">
    <property type="entry name" value="Cadherin"/>
</dbReference>
<keyword evidence="4" id="KW-0472">Membrane</keyword>
<evidence type="ECO:0000256" key="4">
    <source>
        <dbReference type="ARBA" id="ARBA00023136"/>
    </source>
</evidence>
<organism evidence="7 8">
    <name type="scientific">Syphacia muris</name>
    <dbReference type="NCBI Taxonomy" id="451379"/>
    <lineage>
        <taxon>Eukaryota</taxon>
        <taxon>Metazoa</taxon>
        <taxon>Ecdysozoa</taxon>
        <taxon>Nematoda</taxon>
        <taxon>Chromadorea</taxon>
        <taxon>Rhabditida</taxon>
        <taxon>Spirurina</taxon>
        <taxon>Oxyuridomorpha</taxon>
        <taxon>Oxyuroidea</taxon>
        <taxon>Oxyuridae</taxon>
        <taxon>Syphacia</taxon>
    </lineage>
</organism>
<dbReference type="WBParaSite" id="SMUV_0001038401-mRNA-1">
    <property type="protein sequence ID" value="SMUV_0001038401-mRNA-1"/>
    <property type="gene ID" value="SMUV_0001038401"/>
</dbReference>
<evidence type="ECO:0000259" key="6">
    <source>
        <dbReference type="PROSITE" id="PS50268"/>
    </source>
</evidence>